<dbReference type="InterPro" id="IPR026444">
    <property type="entry name" value="Secre_tail"/>
</dbReference>
<dbReference type="Pfam" id="PF17963">
    <property type="entry name" value="Big_9"/>
    <property type="match status" value="1"/>
</dbReference>
<dbReference type="AlphaFoldDB" id="A0A6B3M088"/>
<dbReference type="SUPFAM" id="SSF51445">
    <property type="entry name" value="(Trans)glycosidases"/>
    <property type="match status" value="1"/>
</dbReference>
<reference evidence="3 4" key="1">
    <citation type="submission" date="2020-02" db="EMBL/GenBank/DDBJ databases">
        <authorList>
            <person name="Kim M.K."/>
        </authorList>
    </citation>
    <scope>NUCLEOTIDE SEQUENCE [LARGE SCALE GENOMIC DNA]</scope>
    <source>
        <strain evidence="3 4">BT327</strain>
    </source>
</reference>
<name>A0A6B3M088_9BACT</name>
<comment type="caution">
    <text evidence="3">The sequence shown here is derived from an EMBL/GenBank/DDBJ whole genome shotgun (WGS) entry which is preliminary data.</text>
</comment>
<proteinExistence type="predicted"/>
<feature type="domain" description="Secretion system C-terminal sorting" evidence="2">
    <location>
        <begin position="779"/>
        <end position="847"/>
    </location>
</feature>
<dbReference type="NCBIfam" id="TIGR04183">
    <property type="entry name" value="Por_Secre_tail"/>
    <property type="match status" value="1"/>
</dbReference>
<accession>A0A6B3M088</accession>
<evidence type="ECO:0000313" key="3">
    <source>
        <dbReference type="EMBL" id="NEM99047.1"/>
    </source>
</evidence>
<protein>
    <submittedName>
        <fullName evidence="3">T9SS type A sorting domain-containing protein</fullName>
    </submittedName>
</protein>
<dbReference type="Proteomes" id="UP000474777">
    <property type="component" value="Unassembled WGS sequence"/>
</dbReference>
<dbReference type="RefSeq" id="WP_163915948.1">
    <property type="nucleotide sequence ID" value="NZ_JAAGWD010000007.1"/>
</dbReference>
<keyword evidence="4" id="KW-1185">Reference proteome</keyword>
<organism evidence="3 4">
    <name type="scientific">Pontibacter burrus</name>
    <dbReference type="NCBI Taxonomy" id="2704466"/>
    <lineage>
        <taxon>Bacteria</taxon>
        <taxon>Pseudomonadati</taxon>
        <taxon>Bacteroidota</taxon>
        <taxon>Cytophagia</taxon>
        <taxon>Cytophagales</taxon>
        <taxon>Hymenobacteraceae</taxon>
        <taxon>Pontibacter</taxon>
    </lineage>
</organism>
<dbReference type="Gene3D" id="3.20.20.80">
    <property type="entry name" value="Glycosidases"/>
    <property type="match status" value="1"/>
</dbReference>
<sequence length="850" mass="95813">MQKIYTSRLAFCLFFLFVAFSAEAQQQSNTDHIIPYSTDNTHLTIWNGEQYVPLFIKGINMGIAKPGTFPGELAASRADYGRWFDLIRAAGFNTIRLYTLHYPHFYEVLDSFNLANPQHPLLFFQGVWLEEEVPGYDEDLYTLSTYFEQEIKENVDAVHGNKVIASRPGKAYGSYKSDASRWLLGYIIGREIHPPEVVHTNERHLTSTSFQGTYFSIANASATETWAVKHLDLLLTWEMDNYKTQRPVSFSSWPTLDPLHHPGEENQYEDLVSVDLAKINKSKAQAGYFASYHAYPYYPDFMSRDAAYTGTTDYLGQNSYLGYLKALKSHYKNIPLIIGEFGAPSSWGVAHYAQSGIHHGGMDEATQGQNNLRMLRNIDAAGGAGGIQFALMDEWFKRTWITDPMDFNPDRRILWHNVTAAEQNFGLLGFKKEGAVTKPWEQFCTGCPVKAVEAGADFAFLNLKLLLEKPFVVNDTLWIALDTYDADLGEQILPNGKKVNNRAEFSLMITQDKAELYVTEAYDLFGIWHGTSASKQLFRSIATTGAPWNIVRWRNNNNDQEVQYIGQLRVNRLGLPPTSMDAVTIRDTSIDIKLPWTLLNFTDPSSLAVMHDDRAIPGSQERVSDGVAVTLFYKGESYPTESRFKWDNWNNVRTAVEYKKASYDIAHRYMRSLPGNPVAKQDLYTVHVDELLEVKAAKGVLHNDLSLDGSPMEAVLHTGPKHGQLILYRDGGFVYLPEEGKTGLVTFTYTILAGTHQSEPVTVKLFVDGTPRGTGFATLYPNPTSGEVQIEAKAVVDRLELYSNVGMLLQKQPVNAKEIKLQLDKLPSGMYIIKLYSGKESLTKKVILIR</sequence>
<feature type="chain" id="PRO_5025606859" evidence="1">
    <location>
        <begin position="25"/>
        <end position="850"/>
    </location>
</feature>
<keyword evidence="1" id="KW-0732">Signal</keyword>
<evidence type="ECO:0000256" key="1">
    <source>
        <dbReference type="SAM" id="SignalP"/>
    </source>
</evidence>
<gene>
    <name evidence="3" type="ORF">GXP69_15210</name>
</gene>
<evidence type="ECO:0000313" key="4">
    <source>
        <dbReference type="Proteomes" id="UP000474777"/>
    </source>
</evidence>
<dbReference type="EMBL" id="JAAGWD010000007">
    <property type="protein sequence ID" value="NEM99047.1"/>
    <property type="molecule type" value="Genomic_DNA"/>
</dbReference>
<evidence type="ECO:0000259" key="2">
    <source>
        <dbReference type="Pfam" id="PF18962"/>
    </source>
</evidence>
<feature type="signal peptide" evidence="1">
    <location>
        <begin position="1"/>
        <end position="24"/>
    </location>
</feature>
<dbReference type="InterPro" id="IPR017853">
    <property type="entry name" value="GH"/>
</dbReference>
<dbReference type="Pfam" id="PF18962">
    <property type="entry name" value="Por_Secre_tail"/>
    <property type="match status" value="1"/>
</dbReference>